<evidence type="ECO:0000313" key="16">
    <source>
        <dbReference type="Proteomes" id="UP000001296"/>
    </source>
</evidence>
<dbReference type="GO" id="GO:0031072">
    <property type="term" value="F:heat shock protein binding"/>
    <property type="evidence" value="ECO:0007669"/>
    <property type="project" value="InterPro"/>
</dbReference>
<dbReference type="CDD" id="cd10747">
    <property type="entry name" value="DnaJ_C"/>
    <property type="match status" value="1"/>
</dbReference>
<keyword evidence="5 11" id="KW-0862">Zinc</keyword>
<feature type="binding site" evidence="11">
    <location>
        <position position="160"/>
    </location>
    <ligand>
        <name>Zn(2+)</name>
        <dbReference type="ChEBI" id="CHEBI:29105"/>
        <label>1</label>
    </ligand>
</feature>
<dbReference type="HAMAP" id="MF_01152">
    <property type="entry name" value="DnaJ"/>
    <property type="match status" value="1"/>
</dbReference>
<dbReference type="InterPro" id="IPR036869">
    <property type="entry name" value="J_dom_sf"/>
</dbReference>
<keyword evidence="4 11" id="KW-0863">Zinc-finger</keyword>
<feature type="binding site" evidence="11">
    <location>
        <position position="216"/>
    </location>
    <ligand>
        <name>Zn(2+)</name>
        <dbReference type="ChEBI" id="CHEBI:29105"/>
        <label>1</label>
    </ligand>
</feature>
<dbReference type="SUPFAM" id="SSF46565">
    <property type="entry name" value="Chaperone J-domain"/>
    <property type="match status" value="1"/>
</dbReference>
<feature type="binding site" evidence="11">
    <location>
        <position position="199"/>
    </location>
    <ligand>
        <name>Zn(2+)</name>
        <dbReference type="ChEBI" id="CHEBI:29105"/>
        <label>2</label>
    </ligand>
</feature>
<dbReference type="GO" id="GO:0051082">
    <property type="term" value="F:unfolded protein binding"/>
    <property type="evidence" value="ECO:0007669"/>
    <property type="project" value="UniProtKB-UniRule"/>
</dbReference>
<dbReference type="FunFam" id="1.10.287.110:FF:000034">
    <property type="entry name" value="Chaperone protein DnaJ"/>
    <property type="match status" value="1"/>
</dbReference>
<dbReference type="InterPro" id="IPR001623">
    <property type="entry name" value="DnaJ_domain"/>
</dbReference>
<feature type="binding site" evidence="11">
    <location>
        <position position="180"/>
    </location>
    <ligand>
        <name>Zn(2+)</name>
        <dbReference type="ChEBI" id="CHEBI:29105"/>
        <label>2</label>
    </ligand>
</feature>
<dbReference type="NCBIfam" id="TIGR02349">
    <property type="entry name" value="DnaJ_bact"/>
    <property type="match status" value="1"/>
</dbReference>
<keyword evidence="3 11" id="KW-0677">Repeat</keyword>
<dbReference type="EMBL" id="CP001698">
    <property type="protein sequence ID" value="ADN02803.1"/>
    <property type="molecule type" value="Genomic_DNA"/>
</dbReference>
<feature type="binding site" evidence="11">
    <location>
        <position position="177"/>
    </location>
    <ligand>
        <name>Zn(2+)</name>
        <dbReference type="ChEBI" id="CHEBI:29105"/>
        <label>2</label>
    </ligand>
</feature>
<dbReference type="FunFam" id="2.10.230.10:FF:000002">
    <property type="entry name" value="Molecular chaperone DnaJ"/>
    <property type="match status" value="1"/>
</dbReference>
<dbReference type="PROSITE" id="PS51188">
    <property type="entry name" value="ZF_CR"/>
    <property type="match status" value="1"/>
</dbReference>
<organism evidence="15 16">
    <name type="scientific">Winmispira thermophila (strain ATCC 49972 / DSM 6192 / RI 19.B1)</name>
    <name type="common">Spirochaeta thermophila</name>
    <dbReference type="NCBI Taxonomy" id="665571"/>
    <lineage>
        <taxon>Bacteria</taxon>
        <taxon>Pseudomonadati</taxon>
        <taxon>Spirochaetota</taxon>
        <taxon>Spirochaetia</taxon>
        <taxon>Winmispirales</taxon>
        <taxon>Winmispiraceae</taxon>
        <taxon>Winmispira</taxon>
    </lineage>
</organism>
<feature type="repeat" description="CXXCXGXG motif" evidence="11">
    <location>
        <begin position="213"/>
        <end position="220"/>
    </location>
</feature>
<feature type="binding site" evidence="11">
    <location>
        <position position="213"/>
    </location>
    <ligand>
        <name>Zn(2+)</name>
        <dbReference type="ChEBI" id="CHEBI:29105"/>
        <label>1</label>
    </ligand>
</feature>
<evidence type="ECO:0000256" key="8">
    <source>
        <dbReference type="ARBA" id="ARBA00053423"/>
    </source>
</evidence>
<dbReference type="PROSITE" id="PS50076">
    <property type="entry name" value="DNAJ_2"/>
    <property type="match status" value="1"/>
</dbReference>
<dbReference type="PANTHER" id="PTHR43096">
    <property type="entry name" value="DNAJ HOMOLOG 1, MITOCHONDRIAL-RELATED"/>
    <property type="match status" value="1"/>
</dbReference>
<dbReference type="SUPFAM" id="SSF49493">
    <property type="entry name" value="HSP40/DnaJ peptide-binding domain"/>
    <property type="match status" value="2"/>
</dbReference>
<dbReference type="InterPro" id="IPR001305">
    <property type="entry name" value="HSP_DnaJ_Cys-rich_dom"/>
</dbReference>
<comment type="function">
    <text evidence="8 11">Participates actively in the response to hyperosmotic and heat shock by preventing the aggregation of stress-denatured proteins and by disaggregating proteins, also in an autonomous, DnaK-independent fashion. Unfolded proteins bind initially to DnaJ; upon interaction with the DnaJ-bound protein, DnaK hydrolyzes its bound ATP, resulting in the formation of a stable complex. GrpE releases ADP from DnaK; ATP binding to DnaK triggers the release of the substrate protein, thus completing the reaction cycle. Several rounds of ATP-dependent interactions between DnaJ, DnaK and GrpE are required for fully efficient folding. Also involved, together with DnaK and GrpE, in the DNA replication of plasmids through activation of initiation proteins.</text>
</comment>
<evidence type="ECO:0000256" key="1">
    <source>
        <dbReference type="ARBA" id="ARBA00022705"/>
    </source>
</evidence>
<evidence type="ECO:0000256" key="2">
    <source>
        <dbReference type="ARBA" id="ARBA00022723"/>
    </source>
</evidence>
<evidence type="ECO:0000256" key="7">
    <source>
        <dbReference type="ARBA" id="ARBA00023186"/>
    </source>
</evidence>
<evidence type="ECO:0000259" key="13">
    <source>
        <dbReference type="PROSITE" id="PS50076"/>
    </source>
</evidence>
<comment type="subunit">
    <text evidence="11">Homodimer.</text>
</comment>
<dbReference type="GO" id="GO:0042026">
    <property type="term" value="P:protein refolding"/>
    <property type="evidence" value="ECO:0007669"/>
    <property type="project" value="TreeGrafter"/>
</dbReference>
<feature type="domain" description="CR-type" evidence="14">
    <location>
        <begin position="147"/>
        <end position="225"/>
    </location>
</feature>
<feature type="repeat" description="CXXCXGXG motif" evidence="11">
    <location>
        <begin position="177"/>
        <end position="184"/>
    </location>
</feature>
<dbReference type="PRINTS" id="PR00625">
    <property type="entry name" value="JDOMAIN"/>
</dbReference>
<keyword evidence="2 11" id="KW-0479">Metal-binding</keyword>
<protein>
    <recommendedName>
        <fullName evidence="10 11">Chaperone protein DnaJ</fullName>
    </recommendedName>
</protein>
<feature type="binding site" evidence="11">
    <location>
        <position position="163"/>
    </location>
    <ligand>
        <name>Zn(2+)</name>
        <dbReference type="ChEBI" id="CHEBI:29105"/>
        <label>1</label>
    </ligand>
</feature>
<evidence type="ECO:0000256" key="10">
    <source>
        <dbReference type="ARBA" id="ARBA00067609"/>
    </source>
</evidence>
<evidence type="ECO:0000256" key="11">
    <source>
        <dbReference type="HAMAP-Rule" id="MF_01152"/>
    </source>
</evidence>
<dbReference type="HOGENOM" id="CLU_017633_0_7_12"/>
<dbReference type="AlphaFoldDB" id="E0RPV0"/>
<comment type="cofactor">
    <cofactor evidence="11">
        <name>Zn(2+)</name>
        <dbReference type="ChEBI" id="CHEBI:29105"/>
    </cofactor>
    <text evidence="11">Binds 2 Zn(2+) ions per monomer.</text>
</comment>
<dbReference type="PaxDb" id="665571-STHERM_c18680"/>
<dbReference type="InterPro" id="IPR012724">
    <property type="entry name" value="DnaJ"/>
</dbReference>
<dbReference type="eggNOG" id="COG0484">
    <property type="taxonomic scope" value="Bacteria"/>
</dbReference>
<name>E0RPV0_WINT6</name>
<feature type="binding site" evidence="11">
    <location>
        <position position="202"/>
    </location>
    <ligand>
        <name>Zn(2+)</name>
        <dbReference type="ChEBI" id="CHEBI:29105"/>
        <label>2</label>
    </ligand>
</feature>
<dbReference type="PANTHER" id="PTHR43096:SF10">
    <property type="entry name" value="CHAPERONE PROTEIN DNAJ A6, CHLOROPLASTIC"/>
    <property type="match status" value="1"/>
</dbReference>
<dbReference type="InterPro" id="IPR018253">
    <property type="entry name" value="DnaJ_domain_CS"/>
</dbReference>
<evidence type="ECO:0000256" key="5">
    <source>
        <dbReference type="ARBA" id="ARBA00022833"/>
    </source>
</evidence>
<dbReference type="CDD" id="cd10719">
    <property type="entry name" value="DnaJ_zf"/>
    <property type="match status" value="1"/>
</dbReference>
<dbReference type="GO" id="GO:0005737">
    <property type="term" value="C:cytoplasm"/>
    <property type="evidence" value="ECO:0007669"/>
    <property type="project" value="UniProtKB-SubCell"/>
</dbReference>
<dbReference type="Pfam" id="PF00226">
    <property type="entry name" value="DnaJ"/>
    <property type="match status" value="1"/>
</dbReference>
<evidence type="ECO:0000313" key="15">
    <source>
        <dbReference type="EMBL" id="ADN02803.1"/>
    </source>
</evidence>
<accession>E0RPV0</accession>
<gene>
    <name evidence="11 15" type="primary">dnaJ</name>
    <name evidence="15" type="ordered locus">STHERM_c18680</name>
</gene>
<dbReference type="Proteomes" id="UP000001296">
    <property type="component" value="Chromosome"/>
</dbReference>
<dbReference type="Gene3D" id="2.60.260.20">
    <property type="entry name" value="Urease metallochaperone UreE, N-terminal domain"/>
    <property type="match status" value="2"/>
</dbReference>
<sequence length="384" mass="41721">MAKRDYYEVLGVPRNATKDEIKRAYRKLALKYHPDRNPGDKEAEEKFKEISEAYEVLSDDRKREAYDKFGFAGLEGMAGGPGGGASGDFSSVFRDFEDLFGGFGDFGDIFDTFFGGGRRSSRARARNEGGADLRYDLEVDFLDAAFGRKVEIAYTRHAECSSCGGTGSADGRGRTVCPVCGGAGRVRRSSGFFSITTDCPQCGGAGYVIERPCRVCGGTGVAQKTQRLKVTIPPGVEDGERLHIPQMGDAGPHGGGPGDLYVVIHVRPHPHFKRRGADVYCAVPVSITKAILGGDVLITGLEGKQIKLRIPPGSQHGRVLRIRGEGLPHRHNPSTRGDLYVELHVKVPEHLSAQERELLRQLDALMGDTDSMNPLPADEIMALK</sequence>
<comment type="similarity">
    <text evidence="9 11">Belongs to the DnaJ family.</text>
</comment>
<evidence type="ECO:0000256" key="4">
    <source>
        <dbReference type="ARBA" id="ARBA00022771"/>
    </source>
</evidence>
<dbReference type="GO" id="GO:0009408">
    <property type="term" value="P:response to heat"/>
    <property type="evidence" value="ECO:0007669"/>
    <property type="project" value="InterPro"/>
</dbReference>
<feature type="domain" description="J" evidence="13">
    <location>
        <begin position="5"/>
        <end position="70"/>
    </location>
</feature>
<keyword evidence="11" id="KW-0963">Cytoplasm</keyword>
<dbReference type="FunFam" id="2.60.260.20:FF:000005">
    <property type="entry name" value="Chaperone protein dnaJ 1, mitochondrial"/>
    <property type="match status" value="1"/>
</dbReference>
<dbReference type="GO" id="GO:0006260">
    <property type="term" value="P:DNA replication"/>
    <property type="evidence" value="ECO:0007669"/>
    <property type="project" value="UniProtKB-KW"/>
</dbReference>
<keyword evidence="7 11" id="KW-0143">Chaperone</keyword>
<comment type="subcellular location">
    <subcellularLocation>
        <location evidence="11">Cytoplasm</location>
    </subcellularLocation>
</comment>
<evidence type="ECO:0000259" key="14">
    <source>
        <dbReference type="PROSITE" id="PS51188"/>
    </source>
</evidence>
<feature type="zinc finger region" description="CR-type" evidence="12">
    <location>
        <begin position="147"/>
        <end position="225"/>
    </location>
</feature>
<dbReference type="NCBIfam" id="NF008035">
    <property type="entry name" value="PRK10767.1"/>
    <property type="match status" value="1"/>
</dbReference>
<keyword evidence="1 11" id="KW-0235">DNA replication</keyword>
<dbReference type="PROSITE" id="PS00636">
    <property type="entry name" value="DNAJ_1"/>
    <property type="match status" value="1"/>
</dbReference>
<evidence type="ECO:0000256" key="6">
    <source>
        <dbReference type="ARBA" id="ARBA00023016"/>
    </source>
</evidence>
<dbReference type="Pfam" id="PF00684">
    <property type="entry name" value="DnaJ_CXXCXGXG"/>
    <property type="match status" value="1"/>
</dbReference>
<proteinExistence type="inferred from homology"/>
<feature type="repeat" description="CXXCXGXG motif" evidence="11">
    <location>
        <begin position="160"/>
        <end position="167"/>
    </location>
</feature>
<dbReference type="SUPFAM" id="SSF57938">
    <property type="entry name" value="DnaJ/Hsp40 cysteine-rich domain"/>
    <property type="match status" value="1"/>
</dbReference>
<dbReference type="Gene3D" id="1.10.287.110">
    <property type="entry name" value="DnaJ domain"/>
    <property type="match status" value="1"/>
</dbReference>
<dbReference type="InterPro" id="IPR036410">
    <property type="entry name" value="HSP_DnaJ_Cys-rich_dom_sf"/>
</dbReference>
<dbReference type="CDD" id="cd06257">
    <property type="entry name" value="DnaJ"/>
    <property type="match status" value="1"/>
</dbReference>
<reference key="1">
    <citation type="submission" date="2009-08" db="EMBL/GenBank/DDBJ databases">
        <title>The genome sequence of Spirochaeta thermophila DSM6192.</title>
        <authorList>
            <person name="Angelov A."/>
            <person name="Mientus M."/>
            <person name="Wittenberg S."/>
            <person name="Lehmann R."/>
            <person name="Liesegang H."/>
            <person name="Daniel R."/>
            <person name="Liebl W."/>
        </authorList>
    </citation>
    <scope>NUCLEOTIDE SEQUENCE</scope>
    <source>
        <strain>DSM 6192</strain>
    </source>
</reference>
<keyword evidence="6 11" id="KW-0346">Stress response</keyword>
<dbReference type="InterPro" id="IPR002939">
    <property type="entry name" value="DnaJ_C"/>
</dbReference>
<dbReference type="Gene3D" id="2.10.230.10">
    <property type="entry name" value="Heat shock protein DnaJ, cysteine-rich domain"/>
    <property type="match status" value="1"/>
</dbReference>
<dbReference type="SMART" id="SM00271">
    <property type="entry name" value="DnaJ"/>
    <property type="match status" value="1"/>
</dbReference>
<dbReference type="GO" id="GO:0008270">
    <property type="term" value="F:zinc ion binding"/>
    <property type="evidence" value="ECO:0007669"/>
    <property type="project" value="UniProtKB-UniRule"/>
</dbReference>
<comment type="domain">
    <text evidence="11">The J domain is necessary and sufficient to stimulate DnaK ATPase activity. Zinc center 1 plays an important role in the autonomous, DnaK-independent chaperone activity of DnaJ. Zinc center 2 is essential for interaction with DnaK and for DnaJ activity.</text>
</comment>
<dbReference type="InterPro" id="IPR008971">
    <property type="entry name" value="HSP40/DnaJ_pept-bd"/>
</dbReference>
<evidence type="ECO:0000256" key="3">
    <source>
        <dbReference type="ARBA" id="ARBA00022737"/>
    </source>
</evidence>
<evidence type="ECO:0000256" key="12">
    <source>
        <dbReference type="PROSITE-ProRule" id="PRU00546"/>
    </source>
</evidence>
<reference evidence="15 16" key="2">
    <citation type="journal article" date="2010" name="J. Bacteriol.">
        <title>Genome sequence of the polysaccharide-degrading, thermophilic anaerobe Spirochaeta thermophila DSM 6192.</title>
        <authorList>
            <person name="Angelov A."/>
            <person name="Liebl S."/>
            <person name="Ballschmiter M."/>
            <person name="Bomeke M."/>
            <person name="Lehmann R."/>
            <person name="Liesegang H."/>
            <person name="Daniel R."/>
            <person name="Liebl W."/>
        </authorList>
    </citation>
    <scope>NUCLEOTIDE SEQUENCE [LARGE SCALE GENOMIC DNA]</scope>
    <source>
        <strain evidence="16">ATCC 49972 / DSM 6192 / RI 19.B1</strain>
    </source>
</reference>
<dbReference type="RefSeq" id="WP_013314642.1">
    <property type="nucleotide sequence ID" value="NC_014484.1"/>
</dbReference>
<dbReference type="Pfam" id="PF01556">
    <property type="entry name" value="DnaJ_C"/>
    <property type="match status" value="1"/>
</dbReference>
<dbReference type="GO" id="GO:0005524">
    <property type="term" value="F:ATP binding"/>
    <property type="evidence" value="ECO:0007669"/>
    <property type="project" value="InterPro"/>
</dbReference>
<feature type="repeat" description="CXXCXGXG motif" evidence="11">
    <location>
        <begin position="199"/>
        <end position="206"/>
    </location>
</feature>
<evidence type="ECO:0000256" key="9">
    <source>
        <dbReference type="ARBA" id="ARBA00061004"/>
    </source>
</evidence>
<dbReference type="KEGG" id="sta:STHERM_c18680"/>